<evidence type="ECO:0000313" key="1">
    <source>
        <dbReference type="EMBL" id="SCW89306.1"/>
    </source>
</evidence>
<dbReference type="Gene3D" id="3.40.50.300">
    <property type="entry name" value="P-loop containing nucleotide triphosphate hydrolases"/>
    <property type="match status" value="1"/>
</dbReference>
<dbReference type="EMBL" id="FMTL01000010">
    <property type="protein sequence ID" value="SCW89306.1"/>
    <property type="molecule type" value="Genomic_DNA"/>
</dbReference>
<sequence length="234" mass="25983">MPYVMTINFSGNSGKSTTTDNMIAPRMGNAEIIRIETINAHEGDDAENLKGKEYGQIIEGIPLFDNAVVDVGSSNVQDIMTLMGQYAGSHEIFDYFVVPTVARPKQIKDTISTIEALSDIGVPPEKIRLVFNMVEDEDVNLEKEFHALFAYHAAEQKFTINSGAVIYQNDFYSRAAGLGTSIEKILEDETDYNKLLKEATTPEDKIAISQKRALKFLATGLKDKLDKAFKATFE</sequence>
<keyword evidence="2" id="KW-1185">Reference proteome</keyword>
<evidence type="ECO:0000313" key="2">
    <source>
        <dbReference type="Proteomes" id="UP000242418"/>
    </source>
</evidence>
<dbReference type="InterPro" id="IPR027417">
    <property type="entry name" value="P-loop_NTPase"/>
</dbReference>
<proteinExistence type="predicted"/>
<accession>A0AB37ZD20</accession>
<protein>
    <recommendedName>
        <fullName evidence="3">Plasmid stabilization protein</fullName>
    </recommendedName>
</protein>
<name>A0AB37ZD20_9PSED</name>
<gene>
    <name evidence="1" type="ORF">SAMN05216370_0025</name>
</gene>
<dbReference type="InterPro" id="IPR047985">
    <property type="entry name" value="StbB-like"/>
</dbReference>
<dbReference type="NCBIfam" id="NF041292">
    <property type="entry name" value="StbB"/>
    <property type="match status" value="1"/>
</dbReference>
<comment type="caution">
    <text evidence="1">The sequence shown here is derived from an EMBL/GenBank/DDBJ whole genome shotgun (WGS) entry which is preliminary data.</text>
</comment>
<dbReference type="RefSeq" id="WP_090256217.1">
    <property type="nucleotide sequence ID" value="NZ_FMTL01000010.1"/>
</dbReference>
<dbReference type="Proteomes" id="UP000242418">
    <property type="component" value="Unassembled WGS sequence"/>
</dbReference>
<evidence type="ECO:0008006" key="3">
    <source>
        <dbReference type="Google" id="ProtNLM"/>
    </source>
</evidence>
<reference evidence="1 2" key="1">
    <citation type="submission" date="2016-10" db="EMBL/GenBank/DDBJ databases">
        <authorList>
            <person name="Varghese N."/>
            <person name="Submissions S."/>
        </authorList>
    </citation>
    <scope>NUCLEOTIDE SEQUENCE [LARGE SCALE GENOMIC DNA]</scope>
    <source>
        <strain evidence="1 2">DSM 17833</strain>
    </source>
</reference>
<dbReference type="SUPFAM" id="SSF52540">
    <property type="entry name" value="P-loop containing nucleoside triphosphate hydrolases"/>
    <property type="match status" value="1"/>
</dbReference>
<organism evidence="1 2">
    <name type="scientific">Pseudomonas peli</name>
    <dbReference type="NCBI Taxonomy" id="592361"/>
    <lineage>
        <taxon>Bacteria</taxon>
        <taxon>Pseudomonadati</taxon>
        <taxon>Pseudomonadota</taxon>
        <taxon>Gammaproteobacteria</taxon>
        <taxon>Pseudomonadales</taxon>
        <taxon>Pseudomonadaceae</taxon>
        <taxon>Pseudomonas</taxon>
    </lineage>
</organism>
<dbReference type="AlphaFoldDB" id="A0AB37ZD20"/>